<feature type="compositionally biased region" description="Acidic residues" evidence="1">
    <location>
        <begin position="20"/>
        <end position="29"/>
    </location>
</feature>
<dbReference type="Pfam" id="PF19136">
    <property type="entry name" value="DUF5819"/>
    <property type="match status" value="1"/>
</dbReference>
<accession>A0A154UZQ3</accession>
<dbReference type="AlphaFoldDB" id="A0A154UZQ3"/>
<evidence type="ECO:0000313" key="4">
    <source>
        <dbReference type="Proteomes" id="UP000076218"/>
    </source>
</evidence>
<keyword evidence="2" id="KW-0812">Transmembrane</keyword>
<dbReference type="STRING" id="31965.AWH51_12315"/>
<evidence type="ECO:0000256" key="2">
    <source>
        <dbReference type="SAM" id="Phobius"/>
    </source>
</evidence>
<sequence length="298" mass="33215">MTDTTHHHDTGTDDARDADGLEADAEADPATDATASPPAADPPGAHARDRRPLTRGARIGTAIAALVVAVYVATTILMVVPQTSTTRALTAPARPYFGQQWNVFAPSIQKTNRYLQMQAQWRDGSGALVKSEWVDITDAEYESGDGHVQASRANKQSANLLKTYSARYLALSEEQRAVARDTFIRRTDDGFAAKTPTSLVQQLTGLTEGTSGRVVSFLRYDYVMKEFATYWGTAYFGRDVERVRWRIVTTRPNDFEHRLDQERQFAPSVRTFGWRHVDDVIDPRALGAYQAVVERYAR</sequence>
<comment type="caution">
    <text evidence="3">The sequence shown here is derived from an EMBL/GenBank/DDBJ whole genome shotgun (WGS) entry which is preliminary data.</text>
</comment>
<dbReference type="EMBL" id="LQXA01000039">
    <property type="protein sequence ID" value="KZC94575.1"/>
    <property type="molecule type" value="Genomic_DNA"/>
</dbReference>
<feature type="compositionally biased region" description="Basic and acidic residues" evidence="1">
    <location>
        <begin position="1"/>
        <end position="19"/>
    </location>
</feature>
<gene>
    <name evidence="3" type="ORF">AWH51_12315</name>
</gene>
<evidence type="ECO:0000256" key="1">
    <source>
        <dbReference type="SAM" id="MobiDB-lite"/>
    </source>
</evidence>
<name>A0A154UZQ3_9MICO</name>
<reference evidence="3 4" key="1">
    <citation type="submission" date="2016-01" db="EMBL/GenBank/DDBJ databases">
        <title>Draft genome sequence of Clavibacter michiganensis subsp. tessellarius DOAB 609.</title>
        <authorList>
            <person name="Tambong J.T."/>
        </authorList>
    </citation>
    <scope>NUCLEOTIDE SEQUENCE [LARGE SCALE GENOMIC DNA]</scope>
    <source>
        <strain evidence="3 4">DOAB 609</strain>
    </source>
</reference>
<keyword evidence="2" id="KW-1133">Transmembrane helix</keyword>
<proteinExistence type="predicted"/>
<keyword evidence="2" id="KW-0472">Membrane</keyword>
<dbReference type="Proteomes" id="UP000076218">
    <property type="component" value="Unassembled WGS sequence"/>
</dbReference>
<feature type="transmembrane region" description="Helical" evidence="2">
    <location>
        <begin position="59"/>
        <end position="80"/>
    </location>
</feature>
<dbReference type="RefSeq" id="WP_063072011.1">
    <property type="nucleotide sequence ID" value="NZ_LQXA01000039.1"/>
</dbReference>
<evidence type="ECO:0000313" key="3">
    <source>
        <dbReference type="EMBL" id="KZC94575.1"/>
    </source>
</evidence>
<dbReference type="InterPro" id="IPR043857">
    <property type="entry name" value="DUF5819"/>
</dbReference>
<organism evidence="3 4">
    <name type="scientific">Clavibacter tessellarius</name>
    <dbReference type="NCBI Taxonomy" id="31965"/>
    <lineage>
        <taxon>Bacteria</taxon>
        <taxon>Bacillati</taxon>
        <taxon>Actinomycetota</taxon>
        <taxon>Actinomycetes</taxon>
        <taxon>Micrococcales</taxon>
        <taxon>Microbacteriaceae</taxon>
        <taxon>Clavibacter</taxon>
    </lineage>
</organism>
<protein>
    <submittedName>
        <fullName evidence="3">Uncharacterized protein</fullName>
    </submittedName>
</protein>
<feature type="region of interest" description="Disordered" evidence="1">
    <location>
        <begin position="1"/>
        <end position="53"/>
    </location>
</feature>
<feature type="compositionally biased region" description="Low complexity" evidence="1">
    <location>
        <begin position="30"/>
        <end position="45"/>
    </location>
</feature>